<dbReference type="PANTHER" id="PTHR21666">
    <property type="entry name" value="PEPTIDASE-RELATED"/>
    <property type="match status" value="1"/>
</dbReference>
<accession>A0A3B0X8I9</accession>
<dbReference type="SUPFAM" id="SSF51261">
    <property type="entry name" value="Duplicated hybrid motif"/>
    <property type="match status" value="1"/>
</dbReference>
<evidence type="ECO:0000256" key="1">
    <source>
        <dbReference type="SAM" id="MobiDB-lite"/>
    </source>
</evidence>
<dbReference type="Pfam" id="PF18421">
    <property type="entry name" value="Peptidase_M23_N"/>
    <property type="match status" value="1"/>
</dbReference>
<dbReference type="Pfam" id="PF01551">
    <property type="entry name" value="Peptidase_M23"/>
    <property type="match status" value="1"/>
</dbReference>
<dbReference type="AlphaFoldDB" id="A0A3B0X8I9"/>
<dbReference type="EC" id="3.2.1.17" evidence="4"/>
<evidence type="ECO:0000259" key="3">
    <source>
        <dbReference type="Pfam" id="PF18421"/>
    </source>
</evidence>
<feature type="compositionally biased region" description="Basic and acidic residues" evidence="1">
    <location>
        <begin position="132"/>
        <end position="141"/>
    </location>
</feature>
<dbReference type="InterPro" id="IPR050570">
    <property type="entry name" value="Cell_wall_metabolism_enzyme"/>
</dbReference>
<organism evidence="4">
    <name type="scientific">hydrothermal vent metagenome</name>
    <dbReference type="NCBI Taxonomy" id="652676"/>
    <lineage>
        <taxon>unclassified sequences</taxon>
        <taxon>metagenomes</taxon>
        <taxon>ecological metagenomes</taxon>
    </lineage>
</organism>
<proteinExistence type="predicted"/>
<protein>
    <submittedName>
        <fullName evidence="4">Phage lysin, 1,4-beta-N-acetylmuramidase or lysozyme #Protein S in phage lambda (ACLAME 237)</fullName>
        <ecNumber evidence="4">3.2.1.17</ecNumber>
    </submittedName>
</protein>
<evidence type="ECO:0000313" key="4">
    <source>
        <dbReference type="EMBL" id="VAW53116.1"/>
    </source>
</evidence>
<sequence>MIKHTHFFQFFSLLFHLLLLTFFFSSSAQALPEQALVPGGIALLVLPGYKSNTKVYFNKKRIAVFPYKNTQGKNTWLAMAGIGLSNKPGDYEFSIQQADGLSLNTKITVKHKKYAEQHLTIKNKRKVNPNAEDSKRITSESKRKKKARKHYSEVSPHVEFIWPVTGRISSIFGLRRFFNEQERRPHSGLDIAATEGTPIKAAANGVVLDTGDFFFSGNMIYLDHGQGIVSLYAHLSKISVKPGDIIQQGDIIGEVGQTGRVTGPHLHFAVYANQTLIDPVFMLPKNGNPAMLSSKEETTLQKK</sequence>
<gene>
    <name evidence="4" type="ORF">MNBD_GAMMA06-1976</name>
</gene>
<reference evidence="4" key="1">
    <citation type="submission" date="2018-06" db="EMBL/GenBank/DDBJ databases">
        <authorList>
            <person name="Zhirakovskaya E."/>
        </authorList>
    </citation>
    <scope>NUCLEOTIDE SEQUENCE</scope>
</reference>
<dbReference type="PANTHER" id="PTHR21666:SF285">
    <property type="entry name" value="M23 FAMILY METALLOPEPTIDASE"/>
    <property type="match status" value="1"/>
</dbReference>
<dbReference type="GO" id="GO:0003796">
    <property type="term" value="F:lysozyme activity"/>
    <property type="evidence" value="ECO:0007669"/>
    <property type="project" value="UniProtKB-EC"/>
</dbReference>
<dbReference type="CDD" id="cd12797">
    <property type="entry name" value="M23_peptidase"/>
    <property type="match status" value="1"/>
</dbReference>
<feature type="region of interest" description="Disordered" evidence="1">
    <location>
        <begin position="126"/>
        <end position="150"/>
    </location>
</feature>
<dbReference type="Gene3D" id="2.70.70.10">
    <property type="entry name" value="Glucose Permease (Domain IIA)"/>
    <property type="match status" value="1"/>
</dbReference>
<dbReference type="EMBL" id="UOFD01000057">
    <property type="protein sequence ID" value="VAW53116.1"/>
    <property type="molecule type" value="Genomic_DNA"/>
</dbReference>
<evidence type="ECO:0000259" key="2">
    <source>
        <dbReference type="Pfam" id="PF01551"/>
    </source>
</evidence>
<dbReference type="FunFam" id="2.70.70.10:FF:000019">
    <property type="entry name" value="M23 family peptidase"/>
    <property type="match status" value="1"/>
</dbReference>
<feature type="domain" description="Peptidase family M23 N-terminal" evidence="3">
    <location>
        <begin position="37"/>
        <end position="99"/>
    </location>
</feature>
<feature type="domain" description="M23ase beta-sheet core" evidence="2">
    <location>
        <begin position="185"/>
        <end position="279"/>
    </location>
</feature>
<dbReference type="InterPro" id="IPR011055">
    <property type="entry name" value="Dup_hybrid_motif"/>
</dbReference>
<dbReference type="Gene3D" id="2.60.40.1590">
    <property type="entry name" value="Peptidoglycan hydrolase domains"/>
    <property type="match status" value="1"/>
</dbReference>
<keyword evidence="4" id="KW-0326">Glycosidase</keyword>
<keyword evidence="4" id="KW-0378">Hydrolase</keyword>
<name>A0A3B0X8I9_9ZZZZ</name>
<dbReference type="InterPro" id="IPR016047">
    <property type="entry name" value="M23ase_b-sheet_dom"/>
</dbReference>
<dbReference type="InterPro" id="IPR040487">
    <property type="entry name" value="Peptidase_M23_N"/>
</dbReference>
<dbReference type="GO" id="GO:0004222">
    <property type="term" value="F:metalloendopeptidase activity"/>
    <property type="evidence" value="ECO:0007669"/>
    <property type="project" value="TreeGrafter"/>
</dbReference>